<keyword evidence="2" id="KW-1185">Reference proteome</keyword>
<reference evidence="1 2" key="1">
    <citation type="submission" date="2017-04" db="EMBL/GenBank/DDBJ databases">
        <authorList>
            <person name="Afonso C.L."/>
            <person name="Miller P.J."/>
            <person name="Scott M.A."/>
            <person name="Spackman E."/>
            <person name="Goraichik I."/>
            <person name="Dimitrov K.M."/>
            <person name="Suarez D.L."/>
            <person name="Swayne D.E."/>
        </authorList>
    </citation>
    <scope>NUCLEOTIDE SEQUENCE [LARGE SCALE GENOMIC DNA]</scope>
    <source>
        <strain evidence="1 2">DSM 23236</strain>
    </source>
</reference>
<dbReference type="AlphaFoldDB" id="A0A1W1XZS5"/>
<dbReference type="OrthoDB" id="111944at2"/>
<sequence>MNLAENSAAELASMQAQARQSVFADGDWLSTAQVAKFAGLGASSRQAQRWKRAGRLFAVRSKGRDYFPAYGLDAQHDHRPLPALAEVLRLLAGNKTAWQVAIWFSSANSFLGGKRPKDLLATAPDHVIAAAEDELVGPVHG</sequence>
<dbReference type="Proteomes" id="UP000192761">
    <property type="component" value="Unassembled WGS sequence"/>
</dbReference>
<evidence type="ECO:0000313" key="1">
    <source>
        <dbReference type="EMBL" id="SMC29384.1"/>
    </source>
</evidence>
<gene>
    <name evidence="1" type="ORF">SAMN02745857_03800</name>
</gene>
<accession>A0A1W1XZS5</accession>
<name>A0A1W1XZS5_9NEIS</name>
<organism evidence="1 2">
    <name type="scientific">Andreprevotia lacus DSM 23236</name>
    <dbReference type="NCBI Taxonomy" id="1121001"/>
    <lineage>
        <taxon>Bacteria</taxon>
        <taxon>Pseudomonadati</taxon>
        <taxon>Pseudomonadota</taxon>
        <taxon>Betaproteobacteria</taxon>
        <taxon>Neisseriales</taxon>
        <taxon>Chitinibacteraceae</taxon>
        <taxon>Andreprevotia</taxon>
    </lineage>
</organism>
<evidence type="ECO:0008006" key="3">
    <source>
        <dbReference type="Google" id="ProtNLM"/>
    </source>
</evidence>
<dbReference type="EMBL" id="FWXD01000034">
    <property type="protein sequence ID" value="SMC29384.1"/>
    <property type="molecule type" value="Genomic_DNA"/>
</dbReference>
<evidence type="ECO:0000313" key="2">
    <source>
        <dbReference type="Proteomes" id="UP000192761"/>
    </source>
</evidence>
<proteinExistence type="predicted"/>
<protein>
    <recommendedName>
        <fullName evidence="3">Antitoxin Xre/MbcA/ParS-like toxin-binding domain-containing protein</fullName>
    </recommendedName>
</protein>
<dbReference type="STRING" id="1121001.SAMN02745857_03800"/>